<dbReference type="EMBL" id="JAAHCF010000107">
    <property type="protein sequence ID" value="KAK8148123.1"/>
    <property type="molecule type" value="Genomic_DNA"/>
</dbReference>
<keyword evidence="1" id="KW-0732">Signal</keyword>
<evidence type="ECO:0008006" key="4">
    <source>
        <dbReference type="Google" id="ProtNLM"/>
    </source>
</evidence>
<dbReference type="Proteomes" id="UP001397290">
    <property type="component" value="Unassembled WGS sequence"/>
</dbReference>
<dbReference type="InterPro" id="IPR021054">
    <property type="entry name" value="Cell_wall_mannoprotein_1"/>
</dbReference>
<keyword evidence="3" id="KW-1185">Reference proteome</keyword>
<gene>
    <name evidence="2" type="ORF">G3M48_000388</name>
</gene>
<dbReference type="AlphaFoldDB" id="A0AAW0S1I3"/>
<evidence type="ECO:0000313" key="3">
    <source>
        <dbReference type="Proteomes" id="UP001397290"/>
    </source>
</evidence>
<sequence>MQIKLLALAALATTAVADIKGSLGTIGTQVTQLNKAVSSYSGGLLGLIPITTDALCLLDDINQGTRTARASPPLDYDAALDIAGATGTLADDVNTVIDTLVRTKPKFDNWVIVTPIIKVMVEQQRDATKELCDAILAKIPKELADIAAILIKQIDDKFAEGIKAFS</sequence>
<proteinExistence type="predicted"/>
<dbReference type="Gene3D" id="1.20.1280.140">
    <property type="match status" value="1"/>
</dbReference>
<feature type="signal peptide" evidence="1">
    <location>
        <begin position="1"/>
        <end position="17"/>
    </location>
</feature>
<evidence type="ECO:0000313" key="2">
    <source>
        <dbReference type="EMBL" id="KAK8148123.1"/>
    </source>
</evidence>
<dbReference type="GO" id="GO:0005576">
    <property type="term" value="C:extracellular region"/>
    <property type="evidence" value="ECO:0007669"/>
    <property type="project" value="TreeGrafter"/>
</dbReference>
<evidence type="ECO:0000256" key="1">
    <source>
        <dbReference type="SAM" id="SignalP"/>
    </source>
</evidence>
<dbReference type="PANTHER" id="PTHR38123:SF1">
    <property type="entry name" value="HYDROPHOBIC SURFACE BINDING PROTEIN"/>
    <property type="match status" value="1"/>
</dbReference>
<dbReference type="Pfam" id="PF12296">
    <property type="entry name" value="HsbA"/>
    <property type="match status" value="1"/>
</dbReference>
<protein>
    <recommendedName>
        <fullName evidence="4">Antigenic cell wall galactomannoprotein</fullName>
    </recommendedName>
</protein>
<organism evidence="2 3">
    <name type="scientific">Beauveria asiatica</name>
    <dbReference type="NCBI Taxonomy" id="1069075"/>
    <lineage>
        <taxon>Eukaryota</taxon>
        <taxon>Fungi</taxon>
        <taxon>Dikarya</taxon>
        <taxon>Ascomycota</taxon>
        <taxon>Pezizomycotina</taxon>
        <taxon>Sordariomycetes</taxon>
        <taxon>Hypocreomycetidae</taxon>
        <taxon>Hypocreales</taxon>
        <taxon>Cordycipitaceae</taxon>
        <taxon>Beauveria</taxon>
    </lineage>
</organism>
<name>A0AAW0S1I3_9HYPO</name>
<comment type="caution">
    <text evidence="2">The sequence shown here is derived from an EMBL/GenBank/DDBJ whole genome shotgun (WGS) entry which is preliminary data.</text>
</comment>
<feature type="chain" id="PRO_5043362476" description="Antigenic cell wall galactomannoprotein" evidence="1">
    <location>
        <begin position="18"/>
        <end position="166"/>
    </location>
</feature>
<accession>A0AAW0S1I3</accession>
<reference evidence="2 3" key="1">
    <citation type="submission" date="2020-02" db="EMBL/GenBank/DDBJ databases">
        <title>Comparative genomics of the hypocrealean fungal genus Beauvera.</title>
        <authorList>
            <person name="Showalter D.N."/>
            <person name="Bushley K.E."/>
            <person name="Rehner S.A."/>
        </authorList>
    </citation>
    <scope>NUCLEOTIDE SEQUENCE [LARGE SCALE GENOMIC DNA]</scope>
    <source>
        <strain evidence="2 3">ARSEF4384</strain>
    </source>
</reference>
<dbReference type="PANTHER" id="PTHR38123">
    <property type="entry name" value="CELL WALL SERINE-THREONINE-RICH GALACTOMANNOPROTEIN MP1 (AFU_ORTHOLOGUE AFUA_4G03240)"/>
    <property type="match status" value="1"/>
</dbReference>